<comment type="caution">
    <text evidence="2">The sequence shown here is derived from an EMBL/GenBank/DDBJ whole genome shotgun (WGS) entry which is preliminary data.</text>
</comment>
<dbReference type="EMBL" id="BAQB01000017">
    <property type="protein sequence ID" value="GBR46796.1"/>
    <property type="molecule type" value="Genomic_DNA"/>
</dbReference>
<accession>A0ABQ0QJ91</accession>
<organism evidence="2 3">
    <name type="scientific">Neokomagataea tanensis NBRC 106556</name>
    <dbReference type="NCBI Taxonomy" id="1223519"/>
    <lineage>
        <taxon>Bacteria</taxon>
        <taxon>Pseudomonadati</taxon>
        <taxon>Pseudomonadota</taxon>
        <taxon>Alphaproteobacteria</taxon>
        <taxon>Acetobacterales</taxon>
        <taxon>Acetobacteraceae</taxon>
        <taxon>Neokomagataea</taxon>
    </lineage>
</organism>
<feature type="domain" description="DUF1737" evidence="1">
    <location>
        <begin position="11"/>
        <end position="56"/>
    </location>
</feature>
<proteinExistence type="predicted"/>
<sequence>MATLPPDDKPIYRLITGKDDANFCRRISEALASGYRLHGSPSCTFNGKDVIVAQAVLWPQADQT</sequence>
<dbReference type="Proteomes" id="UP001062443">
    <property type="component" value="Unassembled WGS sequence"/>
</dbReference>
<gene>
    <name evidence="2" type="ORF">AA106556_1233</name>
</gene>
<evidence type="ECO:0000313" key="2">
    <source>
        <dbReference type="EMBL" id="GBR46796.1"/>
    </source>
</evidence>
<dbReference type="InterPro" id="IPR013619">
    <property type="entry name" value="DUF1737"/>
</dbReference>
<reference evidence="2" key="1">
    <citation type="submission" date="2013-04" db="EMBL/GenBank/DDBJ databases">
        <title>The genome sequencing project of 58 acetic acid bacteria.</title>
        <authorList>
            <person name="Okamoto-Kainuma A."/>
            <person name="Ishikawa M."/>
            <person name="Umino S."/>
            <person name="Koizumi Y."/>
            <person name="Shiwa Y."/>
            <person name="Yoshikawa H."/>
            <person name="Matsutani M."/>
            <person name="Matsushita K."/>
        </authorList>
    </citation>
    <scope>NUCLEOTIDE SEQUENCE</scope>
    <source>
        <strain evidence="2">NBRC 106556</strain>
    </source>
</reference>
<keyword evidence="3" id="KW-1185">Reference proteome</keyword>
<evidence type="ECO:0000259" key="1">
    <source>
        <dbReference type="Pfam" id="PF08410"/>
    </source>
</evidence>
<dbReference type="RefSeq" id="WP_068171667.1">
    <property type="nucleotide sequence ID" value="NZ_BAQB01000017.1"/>
</dbReference>
<protein>
    <recommendedName>
        <fullName evidence="1">DUF1737 domain-containing protein</fullName>
    </recommendedName>
</protein>
<evidence type="ECO:0000313" key="3">
    <source>
        <dbReference type="Proteomes" id="UP001062443"/>
    </source>
</evidence>
<dbReference type="Pfam" id="PF08410">
    <property type="entry name" value="DUF1737"/>
    <property type="match status" value="1"/>
</dbReference>
<name>A0ABQ0QJ91_9PROT</name>